<evidence type="ECO:0000256" key="1">
    <source>
        <dbReference type="SAM" id="MobiDB-lite"/>
    </source>
</evidence>
<proteinExistence type="predicted"/>
<comment type="caution">
    <text evidence="2">The sequence shown here is derived from an EMBL/GenBank/DDBJ whole genome shotgun (WGS) entry which is preliminary data.</text>
</comment>
<dbReference type="Proteomes" id="UP000076858">
    <property type="component" value="Unassembled WGS sequence"/>
</dbReference>
<protein>
    <submittedName>
        <fullName evidence="2">Uncharacterized protein</fullName>
    </submittedName>
</protein>
<sequence length="571" mass="63315">MEGECFLNPCFGPRLPFQPIRVRSGKIARMASTNRYEDPKLNAQCLVILDRLQLTSPGKLRIPGPRKPRVFRVYSDCEVENTNDIRAKKKHRKRRMKGTKRLLQLCDSEDDFDSGNERLDYNFNNLNANSYPKNSAITSSEFVVEKSVSTPEGKRVLKSTISSTNNHMAKINSLTQFKVCQVEEITLSSDDEENEFSNKPGLAIPTVAPCTTESAETREKSLIVDTSLLQTSNGVEGAVPLLSALLTLVTQQDTPVAENENQSSRATGNADEKLKALLASNRFKPKGKLTKPTIPQAISGRQRASSAKSSKKMNKEPSMRKKLQEQQDLGSYCASVKPAHEKNSSTTTPITGEVAVRAIANKRQNYLSIQKPPVPLPPNVKAKTTSVSRGDKLTADLIVGENLRKIQNKDSFKTSFGSRTIPIRQSMSSNLLKGQPTASSEGELSKRDNELVTTDTNPTRSLSFKPCLKRVSRIPSNESTGGSESLQHLPTYSKNRSKDQEKHSTASIKANLALKEGIYKLKHSVVNLYGQGVKRVRNDGQIKTDDIERRFGIGTFRLSPFSYGIQKIEEQ</sequence>
<accession>A0A0P5CBN9</accession>
<reference evidence="2 3" key="1">
    <citation type="submission" date="2016-03" db="EMBL/GenBank/DDBJ databases">
        <title>EvidentialGene: Evidence-directed Construction of Genes on Genomes.</title>
        <authorList>
            <person name="Gilbert D.G."/>
            <person name="Choi J.-H."/>
            <person name="Mockaitis K."/>
            <person name="Colbourne J."/>
            <person name="Pfrender M."/>
        </authorList>
    </citation>
    <scope>NUCLEOTIDE SEQUENCE [LARGE SCALE GENOMIC DNA]</scope>
    <source>
        <strain evidence="2 3">Xinb3</strain>
        <tissue evidence="2">Complete organism</tissue>
    </source>
</reference>
<name>A0A0P5CBN9_9CRUS</name>
<keyword evidence="3" id="KW-1185">Reference proteome</keyword>
<feature type="region of interest" description="Disordered" evidence="1">
    <location>
        <begin position="285"/>
        <end position="326"/>
    </location>
</feature>
<organism evidence="2 3">
    <name type="scientific">Daphnia magna</name>
    <dbReference type="NCBI Taxonomy" id="35525"/>
    <lineage>
        <taxon>Eukaryota</taxon>
        <taxon>Metazoa</taxon>
        <taxon>Ecdysozoa</taxon>
        <taxon>Arthropoda</taxon>
        <taxon>Crustacea</taxon>
        <taxon>Branchiopoda</taxon>
        <taxon>Diplostraca</taxon>
        <taxon>Cladocera</taxon>
        <taxon>Anomopoda</taxon>
        <taxon>Daphniidae</taxon>
        <taxon>Daphnia</taxon>
    </lineage>
</organism>
<dbReference type="AlphaFoldDB" id="A0A0P5CBN9"/>
<feature type="compositionally biased region" description="Basic and acidic residues" evidence="1">
    <location>
        <begin position="313"/>
        <end position="325"/>
    </location>
</feature>
<gene>
    <name evidence="2" type="ORF">APZ42_016777</name>
</gene>
<feature type="compositionally biased region" description="Polar residues" evidence="1">
    <location>
        <begin position="451"/>
        <end position="462"/>
    </location>
</feature>
<dbReference type="OrthoDB" id="6366068at2759"/>
<evidence type="ECO:0000313" key="3">
    <source>
        <dbReference type="Proteomes" id="UP000076858"/>
    </source>
</evidence>
<feature type="compositionally biased region" description="Polar residues" evidence="1">
    <location>
        <begin position="426"/>
        <end position="442"/>
    </location>
</feature>
<feature type="compositionally biased region" description="Polar residues" evidence="1">
    <location>
        <begin position="474"/>
        <end position="494"/>
    </location>
</feature>
<feature type="region of interest" description="Disordered" evidence="1">
    <location>
        <begin position="426"/>
        <end position="504"/>
    </location>
</feature>
<dbReference type="EMBL" id="LRGB01000642">
    <property type="protein sequence ID" value="KZS17196.1"/>
    <property type="molecule type" value="Genomic_DNA"/>
</dbReference>
<evidence type="ECO:0000313" key="2">
    <source>
        <dbReference type="EMBL" id="KZS17196.1"/>
    </source>
</evidence>